<dbReference type="Proteomes" id="UP000032740">
    <property type="component" value="Chromosome"/>
</dbReference>
<dbReference type="Pfam" id="PF00005">
    <property type="entry name" value="ABC_tran"/>
    <property type="match status" value="1"/>
</dbReference>
<dbReference type="OrthoDB" id="384179at2"/>
<keyword evidence="8 10" id="KW-0472">Membrane</keyword>
<dbReference type="KEGG" id="apal:BN85400630"/>
<keyword evidence="6 12" id="KW-0067">ATP-binding</keyword>
<feature type="transmembrane region" description="Helical" evidence="10">
    <location>
        <begin position="787"/>
        <end position="807"/>
    </location>
</feature>
<keyword evidence="3" id="KW-1003">Cell membrane</keyword>
<dbReference type="Pfam" id="PF02687">
    <property type="entry name" value="FtsX"/>
    <property type="match status" value="1"/>
</dbReference>
<dbReference type="GO" id="GO:0016887">
    <property type="term" value="F:ATP hydrolysis activity"/>
    <property type="evidence" value="ECO:0007669"/>
    <property type="project" value="InterPro"/>
</dbReference>
<feature type="domain" description="ABC transporter" evidence="11">
    <location>
        <begin position="2"/>
        <end position="239"/>
    </location>
</feature>
<evidence type="ECO:0000256" key="3">
    <source>
        <dbReference type="ARBA" id="ARBA00022475"/>
    </source>
</evidence>
<accession>U4KN89</accession>
<dbReference type="PROSITE" id="PS00211">
    <property type="entry name" value="ABC_TRANSPORTER_1"/>
    <property type="match status" value="1"/>
</dbReference>
<keyword evidence="5" id="KW-0547">Nucleotide-binding</keyword>
<evidence type="ECO:0000256" key="4">
    <source>
        <dbReference type="ARBA" id="ARBA00022692"/>
    </source>
</evidence>
<keyword evidence="13" id="KW-1185">Reference proteome</keyword>
<evidence type="ECO:0000256" key="9">
    <source>
        <dbReference type="ARBA" id="ARBA00038388"/>
    </source>
</evidence>
<evidence type="ECO:0000256" key="8">
    <source>
        <dbReference type="ARBA" id="ARBA00023136"/>
    </source>
</evidence>
<dbReference type="SUPFAM" id="SSF52540">
    <property type="entry name" value="P-loop containing nucleoside triphosphate hydrolases"/>
    <property type="match status" value="1"/>
</dbReference>
<protein>
    <submittedName>
        <fullName evidence="12">ABC transporter, permease/ATP-binding protein</fullName>
    </submittedName>
</protein>
<evidence type="ECO:0000313" key="13">
    <source>
        <dbReference type="Proteomes" id="UP000032740"/>
    </source>
</evidence>
<dbReference type="STRING" id="1318466.BN85400630"/>
<dbReference type="HOGENOM" id="CLU_000604_9_0_14"/>
<evidence type="ECO:0000256" key="7">
    <source>
        <dbReference type="ARBA" id="ARBA00022989"/>
    </source>
</evidence>
<sequence>MIELNNITRIYKPKRGVEVKALNSVSVKFQDKGMVFVLGKSGSGKSTLLNIIGGLDKYDEGDLLIQGKTTQDFKQSDFDSYRNTMIGFIFQEYNVLDEFTVAQNIGLALQLQGKKMTSEAINEILDSVDLTGFGDRKPNELSGGQKQRVAIARALVKDPKIIMADEPTGALDSDTGKQVFETLKKLSQEKLVIIVSHDRDFAEKYGSRVIEFKDGDIIRDVTKVSLDQDEIKPLILDSEGIRIAAGYQLTPNDVSVINSYLAKSKSEVKAITHIENNQGTKASSFVQTDMNKIKSSDEEYAAIKSRLPFKASLKMGASALKHKRIRLVFSIILASISLVLFGLADTMGSYNKETATLKSMRDSNVNYLAFEKNFISKRSDGLVINNQDIEQNDIEKLNKINNKVQFKPIVNFGEYNRLRYSAYQSYGSYSNNGMINSSGELSGFAQLNEQEISNYGFSLTGKLPVKSNEVVLPSIAFEVFKKYGYENPTDNSRVTINNESDLIGKKLDINTNEQSYKFTIVGVVDTKLDFERYNKSNLVNISYYLLYNELSTLLHYTYHGALFVSDSFLNDHFVNVRYNGQDVNISTYNENFKNIKYVDGFSEKDIRDNQVVIPYNKIYKYNLEQYIRQQLRDSYNDKEKFDKIIKEVEEKHGKKPEYTSDSWYIEKYIEILGDFDDLENPYIYKALEERLRNMDDSVDYKPVKVIGVTTDNNEKVIVSSDMFKLFESKQAKKIISIVGYFNDLSDQELLDFIKLNYIDNGVAYKLKNQVMATLEDLNSTIEVAAKGFIYVGIGFSVFASLLMLNFISASVANKKKEIGILRAIGARGKDVLSIFSKEALIIALINYVLAMIGVIIAISWFNSMLREEYDILITILNLGIRQFALVLLVSVTVAFIAAAIPVLSIARKRPIDAIRDK</sequence>
<dbReference type="InterPro" id="IPR027417">
    <property type="entry name" value="P-loop_NTPase"/>
</dbReference>
<organism evidence="12 13">
    <name type="scientific">Alteracholeplasma palmae (strain ATCC 49389 / J233)</name>
    <name type="common">Acholeplasma palmae</name>
    <dbReference type="NCBI Taxonomy" id="1318466"/>
    <lineage>
        <taxon>Bacteria</taxon>
        <taxon>Bacillati</taxon>
        <taxon>Mycoplasmatota</taxon>
        <taxon>Mollicutes</taxon>
        <taxon>Acholeplasmatales</taxon>
        <taxon>Acholeplasmataceae</taxon>
        <taxon>Acholeplasma</taxon>
    </lineage>
</organism>
<keyword evidence="4 10" id="KW-0812">Transmembrane</keyword>
<dbReference type="GO" id="GO:0005524">
    <property type="term" value="F:ATP binding"/>
    <property type="evidence" value="ECO:0007669"/>
    <property type="project" value="UniProtKB-KW"/>
</dbReference>
<reference evidence="12 13" key="1">
    <citation type="journal article" date="2013" name="J. Mol. Microbiol. Biotechnol.">
        <title>Analysis of the Complete Genomes of Acholeplasma brassicae , A. palmae and A. laidlawii and Their Comparison to the Obligate Parasites from ' Candidatus Phytoplasma'.</title>
        <authorList>
            <person name="Kube M."/>
            <person name="Siewert C."/>
            <person name="Migdoll A.M."/>
            <person name="Duduk B."/>
            <person name="Holz S."/>
            <person name="Rabus R."/>
            <person name="Seemuller E."/>
            <person name="Mitrovic J."/>
            <person name="Muller I."/>
            <person name="Buttner C."/>
            <person name="Reinhardt R."/>
        </authorList>
    </citation>
    <scope>NUCLEOTIDE SEQUENCE [LARGE SCALE GENOMIC DNA]</scope>
    <source>
        <strain evidence="12 13">J233</strain>
    </source>
</reference>
<evidence type="ECO:0000256" key="1">
    <source>
        <dbReference type="ARBA" id="ARBA00004429"/>
    </source>
</evidence>
<dbReference type="InterPro" id="IPR003593">
    <property type="entry name" value="AAA+_ATPase"/>
</dbReference>
<dbReference type="GO" id="GO:0005886">
    <property type="term" value="C:plasma membrane"/>
    <property type="evidence" value="ECO:0007669"/>
    <property type="project" value="UniProtKB-SubCell"/>
</dbReference>
<dbReference type="AlphaFoldDB" id="U4KN89"/>
<dbReference type="CDD" id="cd03255">
    <property type="entry name" value="ABC_MJ0796_LolCDE_FtsE"/>
    <property type="match status" value="1"/>
</dbReference>
<dbReference type="PROSITE" id="PS50893">
    <property type="entry name" value="ABC_TRANSPORTER_2"/>
    <property type="match status" value="1"/>
</dbReference>
<evidence type="ECO:0000256" key="5">
    <source>
        <dbReference type="ARBA" id="ARBA00022741"/>
    </source>
</evidence>
<dbReference type="PANTHER" id="PTHR42798">
    <property type="entry name" value="LIPOPROTEIN-RELEASING SYSTEM ATP-BINDING PROTEIN LOLD"/>
    <property type="match status" value="1"/>
</dbReference>
<comment type="subcellular location">
    <subcellularLocation>
        <location evidence="1">Cell inner membrane</location>
        <topology evidence="1">Multi-pass membrane protein</topology>
    </subcellularLocation>
</comment>
<feature type="transmembrane region" description="Helical" evidence="10">
    <location>
        <begin position="839"/>
        <end position="863"/>
    </location>
</feature>
<name>U4KN89_ALTPJ</name>
<keyword evidence="2" id="KW-0813">Transport</keyword>
<dbReference type="InterPro" id="IPR017871">
    <property type="entry name" value="ABC_transporter-like_CS"/>
</dbReference>
<comment type="similarity">
    <text evidence="9">Belongs to the ABC transporter superfamily. Macrolide exporter (TC 3.A.1.122) family.</text>
</comment>
<dbReference type="EMBL" id="FO681347">
    <property type="protein sequence ID" value="CCV63640.1"/>
    <property type="molecule type" value="Genomic_DNA"/>
</dbReference>
<dbReference type="SMART" id="SM00382">
    <property type="entry name" value="AAA"/>
    <property type="match status" value="1"/>
</dbReference>
<dbReference type="InterPro" id="IPR017911">
    <property type="entry name" value="MacB-like_ATP-bd"/>
</dbReference>
<dbReference type="InterPro" id="IPR003439">
    <property type="entry name" value="ABC_transporter-like_ATP-bd"/>
</dbReference>
<evidence type="ECO:0000259" key="11">
    <source>
        <dbReference type="PROSITE" id="PS50893"/>
    </source>
</evidence>
<dbReference type="Gene3D" id="3.40.50.300">
    <property type="entry name" value="P-loop containing nucleotide triphosphate hydrolases"/>
    <property type="match status" value="1"/>
</dbReference>
<dbReference type="PANTHER" id="PTHR42798:SF6">
    <property type="entry name" value="CELL DIVISION ATP-BINDING PROTEIN FTSE"/>
    <property type="match status" value="1"/>
</dbReference>
<dbReference type="RefSeq" id="WP_026654032.1">
    <property type="nucleotide sequence ID" value="NC_022538.1"/>
</dbReference>
<proteinExistence type="inferred from homology"/>
<evidence type="ECO:0000313" key="12">
    <source>
        <dbReference type="EMBL" id="CCV63640.1"/>
    </source>
</evidence>
<dbReference type="InterPro" id="IPR003838">
    <property type="entry name" value="ABC3_permease_C"/>
</dbReference>
<evidence type="ECO:0000256" key="10">
    <source>
        <dbReference type="SAM" id="Phobius"/>
    </source>
</evidence>
<evidence type="ECO:0000256" key="2">
    <source>
        <dbReference type="ARBA" id="ARBA00022448"/>
    </source>
</evidence>
<evidence type="ECO:0000256" key="6">
    <source>
        <dbReference type="ARBA" id="ARBA00022840"/>
    </source>
</evidence>
<gene>
    <name evidence="12" type="ORF">BN85400630</name>
</gene>
<keyword evidence="7 10" id="KW-1133">Transmembrane helix</keyword>
<feature type="transmembrane region" description="Helical" evidence="10">
    <location>
        <begin position="883"/>
        <end position="906"/>
    </location>
</feature>